<dbReference type="GO" id="GO:0010181">
    <property type="term" value="F:FMN binding"/>
    <property type="evidence" value="ECO:0007669"/>
    <property type="project" value="InterPro"/>
</dbReference>
<protein>
    <submittedName>
        <fullName evidence="7">NADPH dehydrogenase</fullName>
    </submittedName>
</protein>
<feature type="domain" description="NADH:flavin oxidoreductase/NADH oxidase N-terminal" evidence="6">
    <location>
        <begin position="11"/>
        <end position="326"/>
    </location>
</feature>
<evidence type="ECO:0000256" key="2">
    <source>
        <dbReference type="ARBA" id="ARBA00022630"/>
    </source>
</evidence>
<dbReference type="GO" id="GO:0050661">
    <property type="term" value="F:NADP binding"/>
    <property type="evidence" value="ECO:0007669"/>
    <property type="project" value="InterPro"/>
</dbReference>
<sequence>MKKGTLMTKIKLFSPWKIKDLELKNRVVMPPMVQYIAQDGYVNEWHTQHYISRAIGQVGLIIVEASAINASARISEGDLGIYEEGHIKGLTHIVEKCHQYGSKIAIQLAHAGRKVELKNTTLLAPSALRFNDRHAMPKEMDKEDIRAVIADFKKAALRAKQAGFDAIEVHGAHGYLISSFLSPLSNQRTDAYGRNRALFLQEVLEAVGSAVDLPILLRVSARDYHKDGNTPEKIATLLTPLDHLYDALDVSSGGVVEAPIKVYPGYQIAAAEFLKEALDKPTIGGGLLEEPKMVQRIIGSQTTDAIYLARALLKNPFWCFNAALQLGQEIDIPKPYERIKYL</sequence>
<evidence type="ECO:0000256" key="3">
    <source>
        <dbReference type="ARBA" id="ARBA00022643"/>
    </source>
</evidence>
<dbReference type="PANTHER" id="PTHR43303:SF4">
    <property type="entry name" value="NADPH DEHYDROGENASE C23G7.10C-RELATED"/>
    <property type="match status" value="1"/>
</dbReference>
<dbReference type="PANTHER" id="PTHR43303">
    <property type="entry name" value="NADPH DEHYDROGENASE C23G7.10C-RELATED"/>
    <property type="match status" value="1"/>
</dbReference>
<dbReference type="Proteomes" id="UP000054093">
    <property type="component" value="Unassembled WGS sequence"/>
</dbReference>
<dbReference type="Pfam" id="PF00724">
    <property type="entry name" value="Oxidored_FMN"/>
    <property type="match status" value="1"/>
</dbReference>
<reference evidence="7 8" key="1">
    <citation type="journal article" date="2011" name="Vet. Res.">
        <title>Genome sequence of Helicobacter suis supports its role in gastric pathology.</title>
        <authorList>
            <person name="Vermoote M."/>
            <person name="Vandekerckhove T.T."/>
            <person name="Flahou B."/>
            <person name="Pasmans F."/>
            <person name="Smet A."/>
            <person name="De Groote D."/>
            <person name="Van Criekinge W."/>
            <person name="Ducatelle R."/>
            <person name="Haesebrouck F."/>
        </authorList>
    </citation>
    <scope>NUCLEOTIDE SEQUENCE [LARGE SCALE GENOMIC DNA]</scope>
    <source>
        <strain evidence="7 8">HS5</strain>
    </source>
</reference>
<keyword evidence="2" id="KW-0285">Flavoprotein</keyword>
<evidence type="ECO:0000256" key="1">
    <source>
        <dbReference type="ARBA" id="ARBA00001917"/>
    </source>
</evidence>
<comment type="cofactor">
    <cofactor evidence="1">
        <name>FMN</name>
        <dbReference type="ChEBI" id="CHEBI:58210"/>
    </cofactor>
</comment>
<evidence type="ECO:0000313" key="7">
    <source>
        <dbReference type="EMBL" id="EFX42238.1"/>
    </source>
</evidence>
<organism evidence="7 8">
    <name type="scientific">Helicobacter suis HS5</name>
    <dbReference type="NCBI Taxonomy" id="710394"/>
    <lineage>
        <taxon>Bacteria</taxon>
        <taxon>Pseudomonadati</taxon>
        <taxon>Campylobacterota</taxon>
        <taxon>Epsilonproteobacteria</taxon>
        <taxon>Campylobacterales</taxon>
        <taxon>Helicobacteraceae</taxon>
        <taxon>Helicobacter</taxon>
    </lineage>
</organism>
<dbReference type="EMBL" id="ADHO01000049">
    <property type="protein sequence ID" value="EFX42238.1"/>
    <property type="molecule type" value="Genomic_DNA"/>
</dbReference>
<keyword evidence="3" id="KW-0288">FMN</keyword>
<name>E7G313_9HELI</name>
<dbReference type="InterPro" id="IPR001155">
    <property type="entry name" value="OxRdtase_FMN_N"/>
</dbReference>
<dbReference type="AlphaFoldDB" id="E7G313"/>
<evidence type="ECO:0000256" key="4">
    <source>
        <dbReference type="ARBA" id="ARBA00022857"/>
    </source>
</evidence>
<dbReference type="SUPFAM" id="SSF51395">
    <property type="entry name" value="FMN-linked oxidoreductases"/>
    <property type="match status" value="1"/>
</dbReference>
<accession>E7G313</accession>
<keyword evidence="5" id="KW-0560">Oxidoreductase</keyword>
<evidence type="ECO:0000313" key="8">
    <source>
        <dbReference type="Proteomes" id="UP000054093"/>
    </source>
</evidence>
<dbReference type="InterPro" id="IPR044152">
    <property type="entry name" value="YqjM-like"/>
</dbReference>
<dbReference type="InterPro" id="IPR013785">
    <property type="entry name" value="Aldolase_TIM"/>
</dbReference>
<evidence type="ECO:0000259" key="6">
    <source>
        <dbReference type="Pfam" id="PF00724"/>
    </source>
</evidence>
<gene>
    <name evidence="7" type="primary">namA</name>
    <name evidence="7" type="ORF">HSUHS5_0314</name>
</gene>
<comment type="caution">
    <text evidence="7">The sequence shown here is derived from an EMBL/GenBank/DDBJ whole genome shotgun (WGS) entry which is preliminary data.</text>
</comment>
<keyword evidence="4" id="KW-0521">NADP</keyword>
<proteinExistence type="predicted"/>
<evidence type="ECO:0000256" key="5">
    <source>
        <dbReference type="ARBA" id="ARBA00023002"/>
    </source>
</evidence>
<dbReference type="Gene3D" id="3.20.20.70">
    <property type="entry name" value="Aldolase class I"/>
    <property type="match status" value="1"/>
</dbReference>
<dbReference type="GO" id="GO:0003959">
    <property type="term" value="F:NADPH dehydrogenase activity"/>
    <property type="evidence" value="ECO:0007669"/>
    <property type="project" value="InterPro"/>
</dbReference>